<evidence type="ECO:0000256" key="1">
    <source>
        <dbReference type="ARBA" id="ARBA00005417"/>
    </source>
</evidence>
<comment type="similarity">
    <text evidence="1">Belongs to the ABC transporter superfamily.</text>
</comment>
<dbReference type="PROSITE" id="PS50893">
    <property type="entry name" value="ABC_TRANSPORTER_2"/>
    <property type="match status" value="1"/>
</dbReference>
<keyword evidence="4 6" id="KW-0067">ATP-binding</keyword>
<feature type="domain" description="ABC transporter" evidence="5">
    <location>
        <begin position="5"/>
        <end position="253"/>
    </location>
</feature>
<dbReference type="GO" id="GO:0005524">
    <property type="term" value="F:ATP binding"/>
    <property type="evidence" value="ECO:0007669"/>
    <property type="project" value="UniProtKB-KW"/>
</dbReference>
<dbReference type="AlphaFoldDB" id="A0A9D1SXT0"/>
<dbReference type="Gene3D" id="3.40.50.300">
    <property type="entry name" value="P-loop containing nucleotide triphosphate hydrolases"/>
    <property type="match status" value="1"/>
</dbReference>
<comment type="caution">
    <text evidence="6">The sequence shown here is derived from an EMBL/GenBank/DDBJ whole genome shotgun (WGS) entry which is preliminary data.</text>
</comment>
<dbReference type="PANTHER" id="PTHR43335">
    <property type="entry name" value="ABC TRANSPORTER, ATP-BINDING PROTEIN"/>
    <property type="match status" value="1"/>
</dbReference>
<evidence type="ECO:0000313" key="6">
    <source>
        <dbReference type="EMBL" id="HIV00192.1"/>
    </source>
</evidence>
<sequence>MTVILEVKGVSKTYKLKRGRGILKAVDNVSFGVASGEIVGLLGPNGAGKTTLIKIIAGLASPDAGVVTIEGYRTDREREKAMRHVGGVIETPDLYPDWSGRRNLEYFASVQPPETVAGEGSAALSPKLRIKARIDEVLSIVGLSARQQDAVKKYSLGMKQRLGIAQALLGNPRMLILDEPANGLDPEGIREVRLLLHKLASEGMAILVSSHQLAEMQQMCDRVLIMSEGVLTREVGIKELEQGESRSHEIVIGTDDVDRCRAILTEKFNAAVREGEGGEIIAVCGAPIAEISKELVLGGVSLRSIGERRRNLEDVFLDATSRRVSEEDIGSV</sequence>
<dbReference type="Pfam" id="PF00005">
    <property type="entry name" value="ABC_tran"/>
    <property type="match status" value="1"/>
</dbReference>
<dbReference type="InterPro" id="IPR003439">
    <property type="entry name" value="ABC_transporter-like_ATP-bd"/>
</dbReference>
<dbReference type="InterPro" id="IPR003593">
    <property type="entry name" value="AAA+_ATPase"/>
</dbReference>
<evidence type="ECO:0000256" key="4">
    <source>
        <dbReference type="ARBA" id="ARBA00022840"/>
    </source>
</evidence>
<reference evidence="6" key="2">
    <citation type="journal article" date="2021" name="PeerJ">
        <title>Extensive microbial diversity within the chicken gut microbiome revealed by metagenomics and culture.</title>
        <authorList>
            <person name="Gilroy R."/>
            <person name="Ravi A."/>
            <person name="Getino M."/>
            <person name="Pursley I."/>
            <person name="Horton D.L."/>
            <person name="Alikhan N.F."/>
            <person name="Baker D."/>
            <person name="Gharbi K."/>
            <person name="Hall N."/>
            <person name="Watson M."/>
            <person name="Adriaenssens E.M."/>
            <person name="Foster-Nyarko E."/>
            <person name="Jarju S."/>
            <person name="Secka A."/>
            <person name="Antonio M."/>
            <person name="Oren A."/>
            <person name="Chaudhuri R.R."/>
            <person name="La Ragione R."/>
            <person name="Hildebrand F."/>
            <person name="Pallen M.J."/>
        </authorList>
    </citation>
    <scope>NUCLEOTIDE SEQUENCE</scope>
    <source>
        <strain evidence="6">23406</strain>
    </source>
</reference>
<dbReference type="InterPro" id="IPR027417">
    <property type="entry name" value="P-loop_NTPase"/>
</dbReference>
<evidence type="ECO:0000256" key="3">
    <source>
        <dbReference type="ARBA" id="ARBA00022741"/>
    </source>
</evidence>
<dbReference type="PROSITE" id="PS00211">
    <property type="entry name" value="ABC_TRANSPORTER_1"/>
    <property type="match status" value="1"/>
</dbReference>
<organism evidence="6 7">
    <name type="scientific">Candidatus Stercoripulliclostridium merdipullorum</name>
    <dbReference type="NCBI Taxonomy" id="2840952"/>
    <lineage>
        <taxon>Bacteria</taxon>
        <taxon>Bacillati</taxon>
        <taxon>Bacillota</taxon>
        <taxon>Clostridia</taxon>
        <taxon>Eubacteriales</taxon>
        <taxon>Candidatus Stercoripulliclostridium</taxon>
    </lineage>
</organism>
<accession>A0A9D1SXT0</accession>
<dbReference type="Proteomes" id="UP000886891">
    <property type="component" value="Unassembled WGS sequence"/>
</dbReference>
<dbReference type="InterPro" id="IPR017871">
    <property type="entry name" value="ABC_transporter-like_CS"/>
</dbReference>
<dbReference type="SMART" id="SM00382">
    <property type="entry name" value="AAA"/>
    <property type="match status" value="1"/>
</dbReference>
<reference evidence="6" key="1">
    <citation type="submission" date="2020-10" db="EMBL/GenBank/DDBJ databases">
        <authorList>
            <person name="Gilroy R."/>
        </authorList>
    </citation>
    <scope>NUCLEOTIDE SEQUENCE</scope>
    <source>
        <strain evidence="6">23406</strain>
    </source>
</reference>
<evidence type="ECO:0000313" key="7">
    <source>
        <dbReference type="Proteomes" id="UP000886891"/>
    </source>
</evidence>
<gene>
    <name evidence="6" type="ORF">IAB14_03640</name>
</gene>
<evidence type="ECO:0000256" key="2">
    <source>
        <dbReference type="ARBA" id="ARBA00022448"/>
    </source>
</evidence>
<protein>
    <submittedName>
        <fullName evidence="6">ABC transporter ATP-binding protein</fullName>
    </submittedName>
</protein>
<dbReference type="GO" id="GO:0016887">
    <property type="term" value="F:ATP hydrolysis activity"/>
    <property type="evidence" value="ECO:0007669"/>
    <property type="project" value="InterPro"/>
</dbReference>
<keyword evidence="3" id="KW-0547">Nucleotide-binding</keyword>
<proteinExistence type="inferred from homology"/>
<keyword evidence="2" id="KW-0813">Transport</keyword>
<name>A0A9D1SXT0_9FIRM</name>
<dbReference type="SUPFAM" id="SSF52540">
    <property type="entry name" value="P-loop containing nucleoside triphosphate hydrolases"/>
    <property type="match status" value="1"/>
</dbReference>
<dbReference type="PANTHER" id="PTHR43335:SF4">
    <property type="entry name" value="ABC TRANSPORTER, ATP-BINDING PROTEIN"/>
    <property type="match status" value="1"/>
</dbReference>
<dbReference type="EMBL" id="DVOH01000024">
    <property type="protein sequence ID" value="HIV00192.1"/>
    <property type="molecule type" value="Genomic_DNA"/>
</dbReference>
<evidence type="ECO:0000259" key="5">
    <source>
        <dbReference type="PROSITE" id="PS50893"/>
    </source>
</evidence>